<feature type="transmembrane region" description="Helical" evidence="1">
    <location>
        <begin position="21"/>
        <end position="43"/>
    </location>
</feature>
<feature type="transmembrane region" description="Helical" evidence="1">
    <location>
        <begin position="238"/>
        <end position="257"/>
    </location>
</feature>
<evidence type="ECO:0008006" key="4">
    <source>
        <dbReference type="Google" id="ProtNLM"/>
    </source>
</evidence>
<keyword evidence="1" id="KW-1133">Transmembrane helix</keyword>
<feature type="transmembrane region" description="Helical" evidence="1">
    <location>
        <begin position="55"/>
        <end position="77"/>
    </location>
</feature>
<keyword evidence="1" id="KW-0472">Membrane</keyword>
<gene>
    <name evidence="2" type="ORF">OKA05_06660</name>
</gene>
<evidence type="ECO:0000256" key="1">
    <source>
        <dbReference type="SAM" id="Phobius"/>
    </source>
</evidence>
<proteinExistence type="predicted"/>
<sequence length="399" mass="44630">MRILDPLLFLIGHRGAIERIAATRHAWIVGAILVLSAGIARNYDHLDLLRQPEWFIGPFVASMVSIFFIFNCITVPLKLKATGKIGPQFLSFLTFAWMTAPCAWLYGIPVEATTDLITATKWNIAFLAIVSLWRVFLMTRAVAVLTDVTHPRAFVLILAPAAFEAMIGSLWKGMSLVQIMGGVRLPPHTQLLREASGFIVVTSFWVFLAAVVACWIVKGTAGRPLGRERTLSSVTSTTFAAFAAFAFAAWTIASVPFQPALQNKLKLENLIKKGRYAEAVAFASSKQRSDFTAYHEFPPGSRGRDALALLKATSPETPAWLRKEWNDIALESLKATPFFSEESLADLNKKHPEIADALRQYAKELRARWDSLDYDERWWLGHYERVTKTEPLKNPPPTR</sequence>
<evidence type="ECO:0000313" key="3">
    <source>
        <dbReference type="Proteomes" id="UP001320876"/>
    </source>
</evidence>
<dbReference type="EMBL" id="JAPDDT010000002">
    <property type="protein sequence ID" value="MCW1922227.1"/>
    <property type="molecule type" value="Genomic_DNA"/>
</dbReference>
<protein>
    <recommendedName>
        <fullName evidence="4">DUF4153 domain-containing protein</fullName>
    </recommendedName>
</protein>
<evidence type="ECO:0000313" key="2">
    <source>
        <dbReference type="EMBL" id="MCW1922227.1"/>
    </source>
</evidence>
<accession>A0ABT3GF32</accession>
<feature type="transmembrane region" description="Helical" evidence="1">
    <location>
        <begin position="122"/>
        <end position="146"/>
    </location>
</feature>
<feature type="transmembrane region" description="Helical" evidence="1">
    <location>
        <begin position="195"/>
        <end position="217"/>
    </location>
</feature>
<keyword evidence="3" id="KW-1185">Reference proteome</keyword>
<dbReference type="Proteomes" id="UP001320876">
    <property type="component" value="Unassembled WGS sequence"/>
</dbReference>
<comment type="caution">
    <text evidence="2">The sequence shown here is derived from an EMBL/GenBank/DDBJ whole genome shotgun (WGS) entry which is preliminary data.</text>
</comment>
<dbReference type="RefSeq" id="WP_264486336.1">
    <property type="nucleotide sequence ID" value="NZ_JAPDDT010000002.1"/>
</dbReference>
<reference evidence="2 3" key="1">
    <citation type="submission" date="2022-10" db="EMBL/GenBank/DDBJ databases">
        <title>Luteolibacter arcticus strain CCTCC AB 2014275, whole genome shotgun sequencing project.</title>
        <authorList>
            <person name="Zhao G."/>
            <person name="Shen L."/>
        </authorList>
    </citation>
    <scope>NUCLEOTIDE SEQUENCE [LARGE SCALE GENOMIC DNA]</scope>
    <source>
        <strain evidence="2 3">CCTCC AB 2014275</strain>
    </source>
</reference>
<feature type="transmembrane region" description="Helical" evidence="1">
    <location>
        <begin position="89"/>
        <end position="110"/>
    </location>
</feature>
<organism evidence="2 3">
    <name type="scientific">Luteolibacter arcticus</name>
    <dbReference type="NCBI Taxonomy" id="1581411"/>
    <lineage>
        <taxon>Bacteria</taxon>
        <taxon>Pseudomonadati</taxon>
        <taxon>Verrucomicrobiota</taxon>
        <taxon>Verrucomicrobiia</taxon>
        <taxon>Verrucomicrobiales</taxon>
        <taxon>Verrucomicrobiaceae</taxon>
        <taxon>Luteolibacter</taxon>
    </lineage>
</organism>
<feature type="transmembrane region" description="Helical" evidence="1">
    <location>
        <begin position="153"/>
        <end position="171"/>
    </location>
</feature>
<name>A0ABT3GF32_9BACT</name>
<keyword evidence="1" id="KW-0812">Transmembrane</keyword>